<evidence type="ECO:0000256" key="2">
    <source>
        <dbReference type="ARBA" id="ARBA00022723"/>
    </source>
</evidence>
<dbReference type="InterPro" id="IPR009056">
    <property type="entry name" value="Cyt_c-like_dom"/>
</dbReference>
<dbReference type="EMBL" id="CP021106">
    <property type="protein sequence ID" value="ARO88251.1"/>
    <property type="molecule type" value="Genomic_DNA"/>
</dbReference>
<accession>A0A1W6SR36</accession>
<dbReference type="RefSeq" id="WP_004181246.1">
    <property type="nucleotide sequence ID" value="NZ_CP021106.3"/>
</dbReference>
<dbReference type="AlphaFoldDB" id="A0A1W6SR36"/>
<evidence type="ECO:0000313" key="7">
    <source>
        <dbReference type="Proteomes" id="UP000012179"/>
    </source>
</evidence>
<reference evidence="6 7" key="1">
    <citation type="journal article" date="2015" name="Int. J. Syst. Evol. Microbiol.">
        <title>Nitrosospira lacus sp. nov., a psychrotolerant, ammonia-oxidizing bacterium from sandy lake sediment.</title>
        <authorList>
            <person name="Urakawa H."/>
            <person name="Garcia J.C."/>
            <person name="Nielsen J.L."/>
            <person name="Le V.Q."/>
            <person name="Kozlowski J.A."/>
            <person name="Stein L.Y."/>
            <person name="Lim C.K."/>
            <person name="Pommerening-Roser A."/>
            <person name="Martens-Habbena W."/>
            <person name="Stahl D.A."/>
            <person name="Klotz M.G."/>
        </authorList>
    </citation>
    <scope>NUCLEOTIDE SEQUENCE [LARGE SCALE GENOMIC DNA]</scope>
    <source>
        <strain evidence="6 7">APG3</strain>
    </source>
</reference>
<evidence type="ECO:0000256" key="3">
    <source>
        <dbReference type="ARBA" id="ARBA00023004"/>
    </source>
</evidence>
<keyword evidence="3 4" id="KW-0408">Iron</keyword>
<dbReference type="eggNOG" id="COG2041">
    <property type="taxonomic scope" value="Bacteria"/>
</dbReference>
<dbReference type="Proteomes" id="UP000012179">
    <property type="component" value="Chromosome"/>
</dbReference>
<evidence type="ECO:0000313" key="6">
    <source>
        <dbReference type="EMBL" id="ARO88251.1"/>
    </source>
</evidence>
<evidence type="ECO:0000256" key="4">
    <source>
        <dbReference type="PROSITE-ProRule" id="PRU00433"/>
    </source>
</evidence>
<dbReference type="KEGG" id="nlc:EBAPG3_010920"/>
<keyword evidence="7" id="KW-1185">Reference proteome</keyword>
<keyword evidence="1 4" id="KW-0349">Heme</keyword>
<dbReference type="Gene3D" id="1.10.760.10">
    <property type="entry name" value="Cytochrome c-like domain"/>
    <property type="match status" value="1"/>
</dbReference>
<protein>
    <submittedName>
        <fullName evidence="6">Cytochrome C</fullName>
    </submittedName>
</protein>
<evidence type="ECO:0000256" key="1">
    <source>
        <dbReference type="ARBA" id="ARBA00022617"/>
    </source>
</evidence>
<organism evidence="6 7">
    <name type="scientific">Nitrosospira lacus</name>
    <dbReference type="NCBI Taxonomy" id="1288494"/>
    <lineage>
        <taxon>Bacteria</taxon>
        <taxon>Pseudomonadati</taxon>
        <taxon>Pseudomonadota</taxon>
        <taxon>Betaproteobacteria</taxon>
        <taxon>Nitrosomonadales</taxon>
        <taxon>Nitrosomonadaceae</taxon>
        <taxon>Nitrosospira</taxon>
    </lineage>
</organism>
<dbReference type="GO" id="GO:0009055">
    <property type="term" value="F:electron transfer activity"/>
    <property type="evidence" value="ECO:0007669"/>
    <property type="project" value="InterPro"/>
</dbReference>
<name>A0A1W6SR36_9PROT</name>
<dbReference type="GO" id="GO:0020037">
    <property type="term" value="F:heme binding"/>
    <property type="evidence" value="ECO:0007669"/>
    <property type="project" value="InterPro"/>
</dbReference>
<feature type="domain" description="Cytochrome c" evidence="5">
    <location>
        <begin position="205"/>
        <end position="291"/>
    </location>
</feature>
<evidence type="ECO:0000259" key="5">
    <source>
        <dbReference type="PROSITE" id="PS51007"/>
    </source>
</evidence>
<proteinExistence type="predicted"/>
<dbReference type="GO" id="GO:0046872">
    <property type="term" value="F:metal ion binding"/>
    <property type="evidence" value="ECO:0007669"/>
    <property type="project" value="UniProtKB-KW"/>
</dbReference>
<keyword evidence="2 4" id="KW-0479">Metal-binding</keyword>
<dbReference type="Pfam" id="PF00034">
    <property type="entry name" value="Cytochrom_C"/>
    <property type="match status" value="1"/>
</dbReference>
<dbReference type="eggNOG" id="COG2010">
    <property type="taxonomic scope" value="Bacteria"/>
</dbReference>
<dbReference type="PROSITE" id="PS51007">
    <property type="entry name" value="CYTC"/>
    <property type="match status" value="1"/>
</dbReference>
<gene>
    <name evidence="6" type="ORF">EBAPG3_010920</name>
</gene>
<dbReference type="SUPFAM" id="SSF46626">
    <property type="entry name" value="Cytochrome c"/>
    <property type="match status" value="1"/>
</dbReference>
<sequence length="313" mass="35006">MKQPVGGRRELVMLSLVLKVLRYAFHGLFASALSLAPAFAQSPITIEFKGGDQAVKALSLKDLAALTPAVSLKVFEVHENAERIYRAFPVRPVLDKVFGNEWKKAQEIVFTSIDGYQPSVPVAKFLAHDAYFAFAHENGRPFTMTNTLQNNEIVQLGPLYLIWDNINSKELLESGASDMPYQIKSIEIKSIAPFPNMAPPANASAEVQRGFTHFRKHCMACHTINGEGGGKAVELNYPVSVVEYIKPEYLKRWIENPQTIRYNTTMPGLAREIPNRGKVAEELILYLKVMSIAKRAPAKSSENISEQPESRFR</sequence>
<dbReference type="InterPro" id="IPR036909">
    <property type="entry name" value="Cyt_c-like_dom_sf"/>
</dbReference>